<dbReference type="RefSeq" id="WP_067373794.1">
    <property type="nucleotide sequence ID" value="NZ_JBIUBN010000002.1"/>
</dbReference>
<name>A0A136PIT0_9ACTN</name>
<reference evidence="2 3" key="1">
    <citation type="submission" date="2016-01" db="EMBL/GenBank/DDBJ databases">
        <title>Whole genome sequence and analysis of Micromonospora rosaria DSM 803, which can produce antibacterial substance rosamicin.</title>
        <authorList>
            <person name="Yang H."/>
            <person name="He X."/>
            <person name="Zhu D."/>
        </authorList>
    </citation>
    <scope>NUCLEOTIDE SEQUENCE [LARGE SCALE GENOMIC DNA]</scope>
    <source>
        <strain evidence="2 3">DSM 803</strain>
    </source>
</reference>
<keyword evidence="3" id="KW-1185">Reference proteome</keyword>
<protein>
    <recommendedName>
        <fullName evidence="4">DUF742 domain-containing protein</fullName>
    </recommendedName>
</protein>
<accession>A0A136PIT0</accession>
<gene>
    <name evidence="2" type="ORF">AWW66_30520</name>
</gene>
<dbReference type="Proteomes" id="UP000070620">
    <property type="component" value="Unassembled WGS sequence"/>
</dbReference>
<evidence type="ECO:0000313" key="3">
    <source>
        <dbReference type="Proteomes" id="UP000070620"/>
    </source>
</evidence>
<evidence type="ECO:0008006" key="4">
    <source>
        <dbReference type="Google" id="ProtNLM"/>
    </source>
</evidence>
<organism evidence="2 3">
    <name type="scientific">Micromonospora rosaria</name>
    <dbReference type="NCBI Taxonomy" id="47874"/>
    <lineage>
        <taxon>Bacteria</taxon>
        <taxon>Bacillati</taxon>
        <taxon>Actinomycetota</taxon>
        <taxon>Actinomycetes</taxon>
        <taxon>Micromonosporales</taxon>
        <taxon>Micromonosporaceae</taxon>
        <taxon>Micromonospora</taxon>
    </lineage>
</organism>
<dbReference type="Pfam" id="PF05331">
    <property type="entry name" value="DUF742"/>
    <property type="match status" value="1"/>
</dbReference>
<proteinExistence type="predicted"/>
<dbReference type="OrthoDB" id="3481051at2"/>
<feature type="region of interest" description="Disordered" evidence="1">
    <location>
        <begin position="1"/>
        <end position="33"/>
    </location>
</feature>
<comment type="caution">
    <text evidence="2">The sequence shown here is derived from an EMBL/GenBank/DDBJ whole genome shotgun (WGS) entry which is preliminary data.</text>
</comment>
<evidence type="ECO:0000256" key="1">
    <source>
        <dbReference type="SAM" id="MobiDB-lite"/>
    </source>
</evidence>
<dbReference type="EMBL" id="LRQV01000212">
    <property type="protein sequence ID" value="KXK58308.1"/>
    <property type="molecule type" value="Genomic_DNA"/>
</dbReference>
<sequence length="146" mass="16070">MTDTGPRLPDPRMIPHWAPAPPPSEPAVGQRPPEAVELPEDHVVVRPFLLTGGRTRPVQDGLRVETILSARPAALSAPLRFEARRIVELCQRPTSVADVAVALRVPLGVTRVLVADLLADGYLRREEQGELSVAMIERIRDRVRAL</sequence>
<evidence type="ECO:0000313" key="2">
    <source>
        <dbReference type="EMBL" id="KXK58308.1"/>
    </source>
</evidence>
<dbReference type="PANTHER" id="PTHR36221:SF1">
    <property type="entry name" value="DUF742 DOMAIN-CONTAINING PROTEIN"/>
    <property type="match status" value="1"/>
</dbReference>
<dbReference type="PANTHER" id="PTHR36221">
    <property type="entry name" value="DUF742 DOMAIN-CONTAINING PROTEIN"/>
    <property type="match status" value="1"/>
</dbReference>
<dbReference type="InterPro" id="IPR007995">
    <property type="entry name" value="DUF742"/>
</dbReference>
<dbReference type="AlphaFoldDB" id="A0A136PIT0"/>